<evidence type="ECO:0000313" key="1">
    <source>
        <dbReference type="EMBL" id="AAD16915.1"/>
    </source>
</evidence>
<organismHost>
    <name type="scientific">Homo sapiens</name>
    <name type="common">Human</name>
    <dbReference type="NCBI Taxonomy" id="9606"/>
</organismHost>
<keyword evidence="1" id="KW-0261">Viral envelope protein</keyword>
<keyword evidence="1" id="KW-0946">Virion</keyword>
<reference evidence="1" key="1">
    <citation type="journal article" date="1999" name="AIDS Res. Hum. Retroviruses">
        <title>DNA sequence of the long terminal repeat of human immunodeficiency virus type 1 subtype A through G.</title>
        <authorList>
            <person name="Naghavi M.H."/>
            <person name="Salminen M.O."/>
            <person name="Sonnerborg A."/>
            <person name="Vahlne A."/>
        </authorList>
    </citation>
    <scope>NUCLEOTIDE SEQUENCE</scope>
    <source>
        <strain evidence="1">GM6150</strain>
    </source>
</reference>
<proteinExistence type="predicted"/>
<protein>
    <submittedName>
        <fullName evidence="1">Envelope glycoprotein</fullName>
    </submittedName>
</protein>
<dbReference type="GO" id="GO:0019031">
    <property type="term" value="C:viral envelope"/>
    <property type="evidence" value="ECO:0007669"/>
    <property type="project" value="UniProtKB-KW"/>
</dbReference>
<sequence length="49" mass="5563">GPGQATIATGDKYGDIRNCVHPPKQQHEEKYPQEKHIVMLVQKNGVRCY</sequence>
<organism evidence="1">
    <name type="scientific">Human immunodeficiency virus type 1</name>
    <name type="common">HIV-1</name>
    <dbReference type="NCBI Taxonomy" id="11676"/>
    <lineage>
        <taxon>Viruses</taxon>
        <taxon>Riboviria</taxon>
        <taxon>Pararnavirae</taxon>
        <taxon>Artverviricota</taxon>
        <taxon>Revtraviricetes</taxon>
        <taxon>Ortervirales</taxon>
        <taxon>Retroviridae</taxon>
        <taxon>Orthoretrovirinae</taxon>
        <taxon>Lentivirus</taxon>
        <taxon>Lentivirus humimdef1</taxon>
    </lineage>
</organism>
<dbReference type="EMBL" id="AF106170">
    <property type="protein sequence ID" value="AAD16915.1"/>
    <property type="molecule type" value="Genomic_DNA"/>
</dbReference>
<gene>
    <name evidence="1" type="primary">env</name>
</gene>
<feature type="non-terminal residue" evidence="1">
    <location>
        <position position="49"/>
    </location>
</feature>
<feature type="non-terminal residue" evidence="1">
    <location>
        <position position="1"/>
    </location>
</feature>
<accession>Q9YL05</accession>
<name>Q9YL05_HV1</name>